<sequence>MNGTLQIGPGHQAGQPAALRAFTGAALRRPGVVGAVAPSSSALARALSAIVPTTGPAVVVELGPGTGPVSDAIRGRLAPGSRQLAVEIDPAMVTYLRRAKPWLEVVHGDAAELGALLAPLGVERADAVVSTLPWSLFPADPQRRILREVGRVLAPAGAFTTVAYLSAVAMPSSWAFRRRLRAAFDEVLTTGPVWRNMPPGLVHVCRRPVARERSDGE</sequence>
<gene>
    <name evidence="2" type="ORF">JOL79_19740</name>
</gene>
<dbReference type="CDD" id="cd02440">
    <property type="entry name" value="AdoMet_MTases"/>
    <property type="match status" value="1"/>
</dbReference>
<protein>
    <submittedName>
        <fullName evidence="2">Methyltransferase domain-containing protein</fullName>
    </submittedName>
</protein>
<keyword evidence="3" id="KW-1185">Reference proteome</keyword>
<dbReference type="Proteomes" id="UP000674234">
    <property type="component" value="Unassembled WGS sequence"/>
</dbReference>
<name>A0A941AJ84_9ACTN</name>
<reference evidence="2" key="1">
    <citation type="submission" date="2021-02" db="EMBL/GenBank/DDBJ databases">
        <title>Draft genome sequence of Microbispora sp. RL4-1S isolated from rice leaves in Thailand.</title>
        <authorList>
            <person name="Muangham S."/>
            <person name="Duangmal K."/>
        </authorList>
    </citation>
    <scope>NUCLEOTIDE SEQUENCE</scope>
    <source>
        <strain evidence="2">RL4-1S</strain>
    </source>
</reference>
<dbReference type="Pfam" id="PF13649">
    <property type="entry name" value="Methyltransf_25"/>
    <property type="match status" value="1"/>
</dbReference>
<dbReference type="AlphaFoldDB" id="A0A941AJ84"/>
<evidence type="ECO:0000259" key="1">
    <source>
        <dbReference type="Pfam" id="PF13649"/>
    </source>
</evidence>
<dbReference type="InterPro" id="IPR029063">
    <property type="entry name" value="SAM-dependent_MTases_sf"/>
</dbReference>
<dbReference type="SUPFAM" id="SSF53335">
    <property type="entry name" value="S-adenosyl-L-methionine-dependent methyltransferases"/>
    <property type="match status" value="1"/>
</dbReference>
<dbReference type="RefSeq" id="WP_210157316.1">
    <property type="nucleotide sequence ID" value="NZ_JAFCNB010000010.1"/>
</dbReference>
<feature type="domain" description="Methyltransferase" evidence="1">
    <location>
        <begin position="59"/>
        <end position="157"/>
    </location>
</feature>
<evidence type="ECO:0000313" key="3">
    <source>
        <dbReference type="Proteomes" id="UP000674234"/>
    </source>
</evidence>
<accession>A0A941AJ84</accession>
<organism evidence="2 3">
    <name type="scientific">Microbispora oryzae</name>
    <dbReference type="NCBI Taxonomy" id="2806554"/>
    <lineage>
        <taxon>Bacteria</taxon>
        <taxon>Bacillati</taxon>
        <taxon>Actinomycetota</taxon>
        <taxon>Actinomycetes</taxon>
        <taxon>Streptosporangiales</taxon>
        <taxon>Streptosporangiaceae</taxon>
        <taxon>Microbispora</taxon>
    </lineage>
</organism>
<keyword evidence="2" id="KW-0808">Transferase</keyword>
<dbReference type="InterPro" id="IPR041698">
    <property type="entry name" value="Methyltransf_25"/>
</dbReference>
<dbReference type="EMBL" id="JAFCNB010000010">
    <property type="protein sequence ID" value="MBP2706045.1"/>
    <property type="molecule type" value="Genomic_DNA"/>
</dbReference>
<keyword evidence="2" id="KW-0489">Methyltransferase</keyword>
<proteinExistence type="predicted"/>
<evidence type="ECO:0000313" key="2">
    <source>
        <dbReference type="EMBL" id="MBP2706045.1"/>
    </source>
</evidence>
<dbReference type="GO" id="GO:0032259">
    <property type="term" value="P:methylation"/>
    <property type="evidence" value="ECO:0007669"/>
    <property type="project" value="UniProtKB-KW"/>
</dbReference>
<dbReference type="Gene3D" id="3.40.50.150">
    <property type="entry name" value="Vaccinia Virus protein VP39"/>
    <property type="match status" value="1"/>
</dbReference>
<comment type="caution">
    <text evidence="2">The sequence shown here is derived from an EMBL/GenBank/DDBJ whole genome shotgun (WGS) entry which is preliminary data.</text>
</comment>
<dbReference type="GO" id="GO:0008168">
    <property type="term" value="F:methyltransferase activity"/>
    <property type="evidence" value="ECO:0007669"/>
    <property type="project" value="UniProtKB-KW"/>
</dbReference>